<evidence type="ECO:0000256" key="1">
    <source>
        <dbReference type="SAM" id="MobiDB-lite"/>
    </source>
</evidence>
<feature type="compositionally biased region" description="Polar residues" evidence="1">
    <location>
        <begin position="48"/>
        <end position="76"/>
    </location>
</feature>
<feature type="region of interest" description="Disordered" evidence="1">
    <location>
        <begin position="1"/>
        <end position="21"/>
    </location>
</feature>
<name>A0A9P0LT57_ACAOB</name>
<gene>
    <name evidence="2" type="ORF">ACAOBT_LOCUS25838</name>
</gene>
<dbReference type="OrthoDB" id="6775089at2759"/>
<dbReference type="Proteomes" id="UP001152888">
    <property type="component" value="Unassembled WGS sequence"/>
</dbReference>
<accession>A0A9P0LT57</accession>
<evidence type="ECO:0000313" key="3">
    <source>
        <dbReference type="Proteomes" id="UP001152888"/>
    </source>
</evidence>
<feature type="region of interest" description="Disordered" evidence="1">
    <location>
        <begin position="48"/>
        <end position="79"/>
    </location>
</feature>
<keyword evidence="3" id="KW-1185">Reference proteome</keyword>
<reference evidence="2" key="1">
    <citation type="submission" date="2022-03" db="EMBL/GenBank/DDBJ databases">
        <authorList>
            <person name="Sayadi A."/>
        </authorList>
    </citation>
    <scope>NUCLEOTIDE SEQUENCE</scope>
</reference>
<evidence type="ECO:0000313" key="2">
    <source>
        <dbReference type="EMBL" id="CAH2000857.1"/>
    </source>
</evidence>
<protein>
    <recommendedName>
        <fullName evidence="4">MADF domain-containing protein</fullName>
    </recommendedName>
</protein>
<evidence type="ECO:0008006" key="4">
    <source>
        <dbReference type="Google" id="ProtNLM"/>
    </source>
</evidence>
<comment type="caution">
    <text evidence="2">The sequence shown here is derived from an EMBL/GenBank/DDBJ whole genome shotgun (WGS) entry which is preliminary data.</text>
</comment>
<dbReference type="AlphaFoldDB" id="A0A9P0LT57"/>
<sequence>MASFRACNNKVKESTKSGAGTEDIYKPNWFAYERMASFLQNKNEARNTINSENLASQLSQDETTPNDVSANGSNHTENIPDNIIEIDENILIDEILPSTSKSSFKRPAQ</sequence>
<dbReference type="EMBL" id="CAKOFQ010007425">
    <property type="protein sequence ID" value="CAH2000857.1"/>
    <property type="molecule type" value="Genomic_DNA"/>
</dbReference>
<organism evidence="2 3">
    <name type="scientific">Acanthoscelides obtectus</name>
    <name type="common">Bean weevil</name>
    <name type="synonym">Bruchus obtectus</name>
    <dbReference type="NCBI Taxonomy" id="200917"/>
    <lineage>
        <taxon>Eukaryota</taxon>
        <taxon>Metazoa</taxon>
        <taxon>Ecdysozoa</taxon>
        <taxon>Arthropoda</taxon>
        <taxon>Hexapoda</taxon>
        <taxon>Insecta</taxon>
        <taxon>Pterygota</taxon>
        <taxon>Neoptera</taxon>
        <taxon>Endopterygota</taxon>
        <taxon>Coleoptera</taxon>
        <taxon>Polyphaga</taxon>
        <taxon>Cucujiformia</taxon>
        <taxon>Chrysomeloidea</taxon>
        <taxon>Chrysomelidae</taxon>
        <taxon>Bruchinae</taxon>
        <taxon>Bruchini</taxon>
        <taxon>Acanthoscelides</taxon>
    </lineage>
</organism>
<proteinExistence type="predicted"/>